<dbReference type="Proteomes" id="UP000266861">
    <property type="component" value="Unassembled WGS sequence"/>
</dbReference>
<keyword evidence="2" id="KW-1185">Reference proteome</keyword>
<organism evidence="1 2">
    <name type="scientific">Diversispora epigaea</name>
    <dbReference type="NCBI Taxonomy" id="1348612"/>
    <lineage>
        <taxon>Eukaryota</taxon>
        <taxon>Fungi</taxon>
        <taxon>Fungi incertae sedis</taxon>
        <taxon>Mucoromycota</taxon>
        <taxon>Glomeromycotina</taxon>
        <taxon>Glomeromycetes</taxon>
        <taxon>Diversisporales</taxon>
        <taxon>Diversisporaceae</taxon>
        <taxon>Diversispora</taxon>
    </lineage>
</organism>
<accession>A0A397JPD0</accession>
<evidence type="ECO:0000313" key="2">
    <source>
        <dbReference type="Proteomes" id="UP000266861"/>
    </source>
</evidence>
<comment type="caution">
    <text evidence="1">The sequence shown here is derived from an EMBL/GenBank/DDBJ whole genome shotgun (WGS) entry which is preliminary data.</text>
</comment>
<name>A0A397JPD0_9GLOM</name>
<gene>
    <name evidence="1" type="ORF">Glove_4g15</name>
</gene>
<dbReference type="AlphaFoldDB" id="A0A397JPD0"/>
<protein>
    <submittedName>
        <fullName evidence="1">Uncharacterized protein</fullName>
    </submittedName>
</protein>
<evidence type="ECO:0000313" key="1">
    <source>
        <dbReference type="EMBL" id="RHZ90205.1"/>
    </source>
</evidence>
<sequence length="314" mass="36485">MNEFQVPTDLGRIPGKIYCVLWEYLEEPFETDSLNSIIIPLKINKYCRCQIGSEIFGSTFSPRHQKSSYILAKFASEDDSIDIYPGQIQFFFVHEIKQMCNVELWDTEFYSKSRDCIIPVHHILERFVPVKYKISNRKNAKEYLACADTLLKKYSDGITKATFGYSLNLNKVAVLFDENSIINRDAYSFTEEWPTQWINDGITKATFGYSLNLNKVAVLFDENSIINRDAYSFTEEWPTQWIKSVYNTFLLCFQLPINPLHDGDLSEYAYRDRIVNRIIEDVFLDVNNVICIKTGEIENIDRKAQKDSARPSGQ</sequence>
<reference evidence="1 2" key="1">
    <citation type="submission" date="2018-08" db="EMBL/GenBank/DDBJ databases">
        <title>Genome and evolution of the arbuscular mycorrhizal fungus Diversispora epigaea (formerly Glomus versiforme) and its bacterial endosymbionts.</title>
        <authorList>
            <person name="Sun X."/>
            <person name="Fei Z."/>
            <person name="Harrison M."/>
        </authorList>
    </citation>
    <scope>NUCLEOTIDE SEQUENCE [LARGE SCALE GENOMIC DNA]</scope>
    <source>
        <strain evidence="1 2">IT104</strain>
    </source>
</reference>
<proteinExistence type="predicted"/>
<dbReference type="EMBL" id="PQFF01000003">
    <property type="protein sequence ID" value="RHZ90205.1"/>
    <property type="molecule type" value="Genomic_DNA"/>
</dbReference>